<evidence type="ECO:0000256" key="8">
    <source>
        <dbReference type="ARBA" id="ARBA00023136"/>
    </source>
</evidence>
<dbReference type="NCBIfam" id="NF004371">
    <property type="entry name" value="PRK05740.1-1"/>
    <property type="match status" value="1"/>
</dbReference>
<dbReference type="PROSITE" id="PS01067">
    <property type="entry name" value="SECE_SEC61G"/>
    <property type="match status" value="1"/>
</dbReference>
<keyword evidence="4 9" id="KW-0812">Transmembrane</keyword>
<feature type="transmembrane region" description="Helical" evidence="9">
    <location>
        <begin position="89"/>
        <end position="110"/>
    </location>
</feature>
<dbReference type="STRING" id="1765967.BW247_14150"/>
<keyword evidence="8 9" id="KW-0472">Membrane</keyword>
<keyword evidence="7 9" id="KW-0811">Translocation</keyword>
<dbReference type="InterPro" id="IPR005807">
    <property type="entry name" value="SecE_bac"/>
</dbReference>
<feature type="transmembrane region" description="Helical" evidence="9">
    <location>
        <begin position="12"/>
        <end position="34"/>
    </location>
</feature>
<keyword evidence="11" id="KW-1185">Reference proteome</keyword>
<dbReference type="GO" id="GO:0065002">
    <property type="term" value="P:intracellular protein transmembrane transport"/>
    <property type="evidence" value="ECO:0007669"/>
    <property type="project" value="UniProtKB-UniRule"/>
</dbReference>
<protein>
    <recommendedName>
        <fullName evidence="9">Protein translocase subunit SecE</fullName>
    </recommendedName>
</protein>
<evidence type="ECO:0000256" key="3">
    <source>
        <dbReference type="ARBA" id="ARBA00022475"/>
    </source>
</evidence>
<dbReference type="Proteomes" id="UP000243807">
    <property type="component" value="Chromosome"/>
</dbReference>
<dbReference type="Pfam" id="PF00584">
    <property type="entry name" value="SecE"/>
    <property type="match status" value="1"/>
</dbReference>
<evidence type="ECO:0000313" key="11">
    <source>
        <dbReference type="Proteomes" id="UP000243807"/>
    </source>
</evidence>
<name>A0A1P8UJS5_9GAMM</name>
<dbReference type="PRINTS" id="PR01650">
    <property type="entry name" value="SECETRNLCASE"/>
</dbReference>
<feature type="transmembrane region" description="Helical" evidence="9">
    <location>
        <begin position="40"/>
        <end position="59"/>
    </location>
</feature>
<comment type="function">
    <text evidence="9">Essential subunit of the Sec protein translocation channel SecYEG. Clamps together the 2 halves of SecY. May contact the channel plug during translocation.</text>
</comment>
<keyword evidence="6 9" id="KW-1133">Transmembrane helix</keyword>
<dbReference type="InterPro" id="IPR038379">
    <property type="entry name" value="SecE_sf"/>
</dbReference>
<reference evidence="10 11" key="1">
    <citation type="submission" date="2017-01" db="EMBL/GenBank/DDBJ databases">
        <title>Draft sequence of Acidihalobacter ferrooxidans strain DSM 14175 (strain V8).</title>
        <authorList>
            <person name="Khaleque H.N."/>
            <person name="Ramsay J.P."/>
            <person name="Murphy R.J.T."/>
            <person name="Kaksonen A.H."/>
            <person name="Boxall N.J."/>
            <person name="Watkin E.L.J."/>
        </authorList>
    </citation>
    <scope>NUCLEOTIDE SEQUENCE [LARGE SCALE GENOMIC DNA]</scope>
    <source>
        <strain evidence="10 11">V8</strain>
    </source>
</reference>
<evidence type="ECO:0000256" key="4">
    <source>
        <dbReference type="ARBA" id="ARBA00022692"/>
    </source>
</evidence>
<organism evidence="10 11">
    <name type="scientific">Acidihalobacter ferrooxydans</name>
    <dbReference type="NCBI Taxonomy" id="1765967"/>
    <lineage>
        <taxon>Bacteria</taxon>
        <taxon>Pseudomonadati</taxon>
        <taxon>Pseudomonadota</taxon>
        <taxon>Gammaproteobacteria</taxon>
        <taxon>Chromatiales</taxon>
        <taxon>Ectothiorhodospiraceae</taxon>
        <taxon>Acidihalobacter</taxon>
    </lineage>
</organism>
<evidence type="ECO:0000256" key="2">
    <source>
        <dbReference type="ARBA" id="ARBA00022448"/>
    </source>
</evidence>
<dbReference type="PANTHER" id="PTHR33910:SF1">
    <property type="entry name" value="PROTEIN TRANSLOCASE SUBUNIT SECE"/>
    <property type="match status" value="1"/>
</dbReference>
<dbReference type="KEGG" id="afy:BW247_14150"/>
<dbReference type="GO" id="GO:0005886">
    <property type="term" value="C:plasma membrane"/>
    <property type="evidence" value="ECO:0007669"/>
    <property type="project" value="UniProtKB-UniRule"/>
</dbReference>
<dbReference type="OrthoDB" id="9806365at2"/>
<comment type="similarity">
    <text evidence="9">Belongs to the SecE/SEC61-gamma family.</text>
</comment>
<evidence type="ECO:0000256" key="6">
    <source>
        <dbReference type="ARBA" id="ARBA00022989"/>
    </source>
</evidence>
<comment type="caution">
    <text evidence="9">Lacks conserved residue(s) required for the propagation of feature annotation.</text>
</comment>
<proteinExistence type="inferred from homology"/>
<evidence type="ECO:0000256" key="5">
    <source>
        <dbReference type="ARBA" id="ARBA00022927"/>
    </source>
</evidence>
<dbReference type="GO" id="GO:0009306">
    <property type="term" value="P:protein secretion"/>
    <property type="evidence" value="ECO:0007669"/>
    <property type="project" value="UniProtKB-UniRule"/>
</dbReference>
<evidence type="ECO:0000256" key="1">
    <source>
        <dbReference type="ARBA" id="ARBA00004370"/>
    </source>
</evidence>
<dbReference type="RefSeq" id="WP_076837721.1">
    <property type="nucleotide sequence ID" value="NZ_CP019434.1"/>
</dbReference>
<comment type="subcellular location">
    <subcellularLocation>
        <location evidence="1">Membrane</location>
    </subcellularLocation>
</comment>
<dbReference type="GO" id="GO:0006605">
    <property type="term" value="P:protein targeting"/>
    <property type="evidence" value="ECO:0007669"/>
    <property type="project" value="UniProtKB-UniRule"/>
</dbReference>
<accession>A0A1P8UJS5</accession>
<keyword evidence="2 9" id="KW-0813">Transport</keyword>
<dbReference type="AlphaFoldDB" id="A0A1P8UJS5"/>
<keyword evidence="3 9" id="KW-1003">Cell membrane</keyword>
<dbReference type="GO" id="GO:0043952">
    <property type="term" value="P:protein transport by the Sec complex"/>
    <property type="evidence" value="ECO:0007669"/>
    <property type="project" value="UniProtKB-UniRule"/>
</dbReference>
<evidence type="ECO:0000256" key="9">
    <source>
        <dbReference type="HAMAP-Rule" id="MF_00422"/>
    </source>
</evidence>
<sequence length="126" mass="13707">MAEKAVSTGSSILDTLKVVVAAALVIVAVLGFYYFSDQMLVIRVLGLLVVVGAAIGVFLTTTHGRRVWRFVADSRTEVRKIVWPTRAETMQVTLVVIAMVIVVGVSLWLLDTFLGWAVKHLMGYGG</sequence>
<dbReference type="GO" id="GO:0008320">
    <property type="term" value="F:protein transmembrane transporter activity"/>
    <property type="evidence" value="ECO:0007669"/>
    <property type="project" value="UniProtKB-UniRule"/>
</dbReference>
<evidence type="ECO:0000313" key="10">
    <source>
        <dbReference type="EMBL" id="APZ44098.1"/>
    </source>
</evidence>
<dbReference type="PANTHER" id="PTHR33910">
    <property type="entry name" value="PROTEIN TRANSLOCASE SUBUNIT SECE"/>
    <property type="match status" value="1"/>
</dbReference>
<dbReference type="EMBL" id="CP019434">
    <property type="protein sequence ID" value="APZ44098.1"/>
    <property type="molecule type" value="Genomic_DNA"/>
</dbReference>
<dbReference type="HAMAP" id="MF_00422">
    <property type="entry name" value="SecE"/>
    <property type="match status" value="1"/>
</dbReference>
<keyword evidence="5 9" id="KW-0653">Protein transport</keyword>
<gene>
    <name evidence="9" type="primary">secE</name>
    <name evidence="10" type="ORF">BW247_14150</name>
</gene>
<evidence type="ECO:0000256" key="7">
    <source>
        <dbReference type="ARBA" id="ARBA00023010"/>
    </source>
</evidence>
<dbReference type="InterPro" id="IPR001901">
    <property type="entry name" value="Translocase_SecE/Sec61-g"/>
</dbReference>
<dbReference type="NCBIfam" id="TIGR00964">
    <property type="entry name" value="secE_bact"/>
    <property type="match status" value="1"/>
</dbReference>
<dbReference type="Gene3D" id="1.20.5.1030">
    <property type="entry name" value="Preprotein translocase secy subunit"/>
    <property type="match status" value="1"/>
</dbReference>
<comment type="subunit">
    <text evidence="9">Component of the Sec protein translocase complex. Heterotrimer consisting of SecY, SecE and SecG subunits. The heterotrimers can form oligomers, although 1 heterotrimer is thought to be able to translocate proteins. Interacts with the ribosome. Interacts with SecDF, and other proteins may be involved. Interacts with SecA.</text>
</comment>